<comment type="caution">
    <text evidence="1">The sequence shown here is derived from an EMBL/GenBank/DDBJ whole genome shotgun (WGS) entry which is preliminary data.</text>
</comment>
<dbReference type="Proteomes" id="UP001062846">
    <property type="component" value="Chromosome 11"/>
</dbReference>
<keyword evidence="2" id="KW-1185">Reference proteome</keyword>
<organism evidence="1 2">
    <name type="scientific">Rhododendron molle</name>
    <name type="common">Chinese azalea</name>
    <name type="synonym">Azalea mollis</name>
    <dbReference type="NCBI Taxonomy" id="49168"/>
    <lineage>
        <taxon>Eukaryota</taxon>
        <taxon>Viridiplantae</taxon>
        <taxon>Streptophyta</taxon>
        <taxon>Embryophyta</taxon>
        <taxon>Tracheophyta</taxon>
        <taxon>Spermatophyta</taxon>
        <taxon>Magnoliopsida</taxon>
        <taxon>eudicotyledons</taxon>
        <taxon>Gunneridae</taxon>
        <taxon>Pentapetalae</taxon>
        <taxon>asterids</taxon>
        <taxon>Ericales</taxon>
        <taxon>Ericaceae</taxon>
        <taxon>Ericoideae</taxon>
        <taxon>Rhodoreae</taxon>
        <taxon>Rhododendron</taxon>
    </lineage>
</organism>
<gene>
    <name evidence="1" type="ORF">RHMOL_Rhmol11G0253000</name>
</gene>
<evidence type="ECO:0000313" key="1">
    <source>
        <dbReference type="EMBL" id="KAI8532894.1"/>
    </source>
</evidence>
<dbReference type="EMBL" id="CM046398">
    <property type="protein sequence ID" value="KAI8532894.1"/>
    <property type="molecule type" value="Genomic_DNA"/>
</dbReference>
<evidence type="ECO:0000313" key="2">
    <source>
        <dbReference type="Proteomes" id="UP001062846"/>
    </source>
</evidence>
<reference evidence="1" key="1">
    <citation type="submission" date="2022-02" db="EMBL/GenBank/DDBJ databases">
        <title>Plant Genome Project.</title>
        <authorList>
            <person name="Zhang R.-G."/>
        </authorList>
    </citation>
    <scope>NUCLEOTIDE SEQUENCE</scope>
    <source>
        <strain evidence="1">AT1</strain>
    </source>
</reference>
<accession>A0ACC0LX13</accession>
<sequence>MNGIIKGISGVPWDAVDEGHKNCPYLQLQLLCPFLLLMVICSRRSQWPAGITVSRPSGRSILCSFLSEDYITLGVGVVPVAKHKAVLPTMGKTIVVTNIVVMVLMMVQADAWDTNPVFDPCSDTKIQRGDGFTFGLAFSMKESFLFNQTQLSPCDQRLSLSQNNAQLAVFRPRVDEISLLTINSTTFNPTMAGGYMVAFAGWQYAARSVPVFVADNTNTITSFTLVLEFQKGTLQNLYWKKFGCDSCSGKSVVCLNNQDCAIQTSQCKASGGPVDCNLGIQLAFSGTDKNNNVFNSWYEVANLRQYSLFALYSNLRNTLTGPFTNLL</sequence>
<protein>
    <submittedName>
        <fullName evidence="1">Uncharacterized protein</fullName>
    </submittedName>
</protein>
<name>A0ACC0LX13_RHOML</name>
<proteinExistence type="predicted"/>